<dbReference type="OrthoDB" id="10064411at2759"/>
<dbReference type="AlphaFoldDB" id="A0A1V4KVN1"/>
<dbReference type="Proteomes" id="UP000190648">
    <property type="component" value="Unassembled WGS sequence"/>
</dbReference>
<feature type="compositionally biased region" description="Gly residues" evidence="1">
    <location>
        <begin position="53"/>
        <end position="69"/>
    </location>
</feature>
<reference evidence="3 4" key="1">
    <citation type="submission" date="2016-02" db="EMBL/GenBank/DDBJ databases">
        <title>Band-tailed pigeon sequencing and assembly.</title>
        <authorList>
            <person name="Soares A.E."/>
            <person name="Novak B.J."/>
            <person name="Rice E.S."/>
            <person name="O'Connell B."/>
            <person name="Chang D."/>
            <person name="Weber S."/>
            <person name="Shapiro B."/>
        </authorList>
    </citation>
    <scope>NUCLEOTIDE SEQUENCE [LARGE SCALE GENOMIC DNA]</scope>
    <source>
        <strain evidence="3">BTP2013</strain>
        <tissue evidence="3">Blood</tissue>
    </source>
</reference>
<gene>
    <name evidence="3" type="ORF">AV530_003005</name>
</gene>
<accession>A0A1V4KVN1</accession>
<evidence type="ECO:0000256" key="1">
    <source>
        <dbReference type="SAM" id="MobiDB-lite"/>
    </source>
</evidence>
<sequence length="136" mass="14163">MLLRGARGLAGARPAEPRDGASSRRGALGAGPPPTSNVCGRREVSDTPAKAGGTAGSDGGTGTPQGEGGLPPLPPPPTNCCGTGCPNCVWVAYVEQLLERYRDGGERALAAIEEHVEDENVKMILRMEIRQRMAKD</sequence>
<evidence type="ECO:0000259" key="2">
    <source>
        <dbReference type="Pfam" id="PF09791"/>
    </source>
</evidence>
<dbReference type="EMBL" id="LSYS01001520">
    <property type="protein sequence ID" value="OPJ88448.1"/>
    <property type="molecule type" value="Genomic_DNA"/>
</dbReference>
<dbReference type="PANTHER" id="PTHR21193:SF3">
    <property type="entry name" value="OXIDOREDUCTASE-LIKE DOMAIN-CONTAINING PROTEIN 1"/>
    <property type="match status" value="1"/>
</dbReference>
<name>A0A1V4KVN1_PATFA</name>
<evidence type="ECO:0000313" key="3">
    <source>
        <dbReference type="EMBL" id="OPJ88448.1"/>
    </source>
</evidence>
<dbReference type="GO" id="GO:0005739">
    <property type="term" value="C:mitochondrion"/>
    <property type="evidence" value="ECO:0007669"/>
    <property type="project" value="TreeGrafter"/>
</dbReference>
<evidence type="ECO:0000313" key="4">
    <source>
        <dbReference type="Proteomes" id="UP000190648"/>
    </source>
</evidence>
<dbReference type="Pfam" id="PF09791">
    <property type="entry name" value="Oxidored-like"/>
    <property type="match status" value="1"/>
</dbReference>
<protein>
    <recommendedName>
        <fullName evidence="2">Oxidoreductase-like domain-containing protein</fullName>
    </recommendedName>
</protein>
<feature type="domain" description="Oxidoreductase-like" evidence="2">
    <location>
        <begin position="70"/>
        <end position="103"/>
    </location>
</feature>
<keyword evidence="4" id="KW-1185">Reference proteome</keyword>
<dbReference type="STRING" id="372326.A0A1V4KVN1"/>
<dbReference type="InterPro" id="IPR039251">
    <property type="entry name" value="OXLD1"/>
</dbReference>
<organism evidence="3 4">
    <name type="scientific">Patagioenas fasciata monilis</name>
    <dbReference type="NCBI Taxonomy" id="372326"/>
    <lineage>
        <taxon>Eukaryota</taxon>
        <taxon>Metazoa</taxon>
        <taxon>Chordata</taxon>
        <taxon>Craniata</taxon>
        <taxon>Vertebrata</taxon>
        <taxon>Euteleostomi</taxon>
        <taxon>Archelosauria</taxon>
        <taxon>Archosauria</taxon>
        <taxon>Dinosauria</taxon>
        <taxon>Saurischia</taxon>
        <taxon>Theropoda</taxon>
        <taxon>Coelurosauria</taxon>
        <taxon>Aves</taxon>
        <taxon>Neognathae</taxon>
        <taxon>Neoaves</taxon>
        <taxon>Columbimorphae</taxon>
        <taxon>Columbiformes</taxon>
        <taxon>Columbidae</taxon>
        <taxon>Patagioenas</taxon>
    </lineage>
</organism>
<feature type="region of interest" description="Disordered" evidence="1">
    <location>
        <begin position="1"/>
        <end position="78"/>
    </location>
</feature>
<feature type="compositionally biased region" description="Low complexity" evidence="1">
    <location>
        <begin position="1"/>
        <end position="13"/>
    </location>
</feature>
<dbReference type="PANTHER" id="PTHR21193">
    <property type="entry name" value="OXIDOREDUCTASE-LIKE DOMAIN-CONTAINING PROTEIN 1"/>
    <property type="match status" value="1"/>
</dbReference>
<dbReference type="InterPro" id="IPR019180">
    <property type="entry name" value="Oxidoreductase-like_N"/>
</dbReference>
<proteinExistence type="predicted"/>
<comment type="caution">
    <text evidence="3">The sequence shown here is derived from an EMBL/GenBank/DDBJ whole genome shotgun (WGS) entry which is preliminary data.</text>
</comment>